<organism evidence="1">
    <name type="scientific">marine metagenome</name>
    <dbReference type="NCBI Taxonomy" id="408172"/>
    <lineage>
        <taxon>unclassified sequences</taxon>
        <taxon>metagenomes</taxon>
        <taxon>ecological metagenomes</taxon>
    </lineage>
</organism>
<accession>A0A381YWI2</accession>
<proteinExistence type="predicted"/>
<gene>
    <name evidence="1" type="ORF">METZ01_LOCUS134219</name>
</gene>
<dbReference type="AlphaFoldDB" id="A0A381YWI2"/>
<dbReference type="Pfam" id="PF14076">
    <property type="entry name" value="DUF4258"/>
    <property type="match status" value="1"/>
</dbReference>
<dbReference type="InterPro" id="IPR025354">
    <property type="entry name" value="DUF4258"/>
</dbReference>
<sequence>MEMTNSSRKKTTTAASGRHTCSVEWFSNPKKAAIRHVQLSNHALLRCVQRGIDHNLIDTILDWGREEYDHRGGCRYFLGHTEKKKLAKDAPDLFRKYGRKLDAVVVMPTDQAAVITVFVRNRRI</sequence>
<reference evidence="1" key="1">
    <citation type="submission" date="2018-05" db="EMBL/GenBank/DDBJ databases">
        <authorList>
            <person name="Lanie J.A."/>
            <person name="Ng W.-L."/>
            <person name="Kazmierczak K.M."/>
            <person name="Andrzejewski T.M."/>
            <person name="Davidsen T.M."/>
            <person name="Wayne K.J."/>
            <person name="Tettelin H."/>
            <person name="Glass J.I."/>
            <person name="Rusch D."/>
            <person name="Podicherti R."/>
            <person name="Tsui H.-C.T."/>
            <person name="Winkler M.E."/>
        </authorList>
    </citation>
    <scope>NUCLEOTIDE SEQUENCE</scope>
</reference>
<dbReference type="EMBL" id="UINC01019238">
    <property type="protein sequence ID" value="SVA81365.1"/>
    <property type="molecule type" value="Genomic_DNA"/>
</dbReference>
<protein>
    <recommendedName>
        <fullName evidence="2">DUF4258 domain-containing protein</fullName>
    </recommendedName>
</protein>
<name>A0A381YWI2_9ZZZZ</name>
<evidence type="ECO:0008006" key="2">
    <source>
        <dbReference type="Google" id="ProtNLM"/>
    </source>
</evidence>
<evidence type="ECO:0000313" key="1">
    <source>
        <dbReference type="EMBL" id="SVA81365.1"/>
    </source>
</evidence>